<dbReference type="GO" id="GO:0046872">
    <property type="term" value="F:metal ion binding"/>
    <property type="evidence" value="ECO:0007669"/>
    <property type="project" value="UniProtKB-KW"/>
</dbReference>
<sequence>MKKSFIQAAVISQLFMSMHSISAEADKKITFKGDRAGHVMEDIIPAEHIPPSPILTVEQALKSFQLQPGFVLENVVSEPNIFNPVALAFDGNGRIFVCKMTRFMQDLTGSTEHMPDGSIAVLEDTNGDGKVDKRTELLTDIEMPRTIAMVEGGLFYADNQQLYFVELDEEGGEIVVKNRQVADATYAEGGNVEHKTNTMLYGIDNWYYNAKSAKKYQVLAHNAPVPRGSKEIYRNQYWKLIKGQSDYRGQWGLTMDDQGRLYHNGNSQPLQGEYLLPGSLRHNPGYWPKMGAHSIGTNNIYPARMNPGVNRGYVHGLLHTDEKNYGKLKQFTAASGSLIYRGDNFPKKYYGMGLTPEPAGNLISARFIEEKVGELAGTAIFPQQEILTSTDERFRPVNLYTAPDGSLYIVDMYHGIIQHKEFLTSYLGNQIKQRDLDKGNHTMGRIYRLRWANAPAGKQPNLTNKSSLQLVEFLSHANGWWRDTARQMIVQHALIATNQADTQAAINRIKQQLSSTNNEVASINLLWTLYGLDAVDLASVNSVLNSAKLPASSKKAAIAVAAKLPKPAHQTFVDKAIELSKNNYDFALQSAVTAAALQSDNVLILLKQILDQYLPQPYIRQAVASGLNTRAAEFLAMHNGEYPDSEFMYIMNNLGKKPAEINNRAQLSELGIQLYDQGKELFMGRGGCAGCHGPDGDGISGLGPTFWKSEWVIESEEKLAKVLLHGLQGPIKIGWMTWRTSAIMPGYATRPDISDQDLAAIATYIRNTWANTADTDGEVSPEVIKKVREATQGQNQPYTMKDFQ</sequence>
<dbReference type="OrthoDB" id="174301at2"/>
<proteinExistence type="predicted"/>
<dbReference type="PANTHER" id="PTHR33546:SF1">
    <property type="entry name" value="LARGE, MULTIFUNCTIONAL SECRETED PROTEIN"/>
    <property type="match status" value="1"/>
</dbReference>
<keyword evidence="1 4" id="KW-0349">Heme</keyword>
<dbReference type="SUPFAM" id="SSF63829">
    <property type="entry name" value="Calcium-dependent phosphotriesterase"/>
    <property type="match status" value="1"/>
</dbReference>
<dbReference type="Pfam" id="PF23500">
    <property type="entry name" value="DUF7133"/>
    <property type="match status" value="1"/>
</dbReference>
<dbReference type="Gene3D" id="2.120.10.30">
    <property type="entry name" value="TolB, C-terminal domain"/>
    <property type="match status" value="1"/>
</dbReference>
<comment type="caution">
    <text evidence="6">The sequence shown here is derived from an EMBL/GenBank/DDBJ whole genome shotgun (WGS) entry which is preliminary data.</text>
</comment>
<dbReference type="Gene3D" id="1.10.760.10">
    <property type="entry name" value="Cytochrome c-like domain"/>
    <property type="match status" value="1"/>
</dbReference>
<dbReference type="NCBIfam" id="TIGR02604">
    <property type="entry name" value="Piru_Ver_Nterm"/>
    <property type="match status" value="1"/>
</dbReference>
<dbReference type="InterPro" id="IPR055557">
    <property type="entry name" value="DUF7133"/>
</dbReference>
<dbReference type="PATRIC" id="fig|1328313.3.peg.607"/>
<accession>W7QIR5</accession>
<dbReference type="InterPro" id="IPR009056">
    <property type="entry name" value="Cyt_c-like_dom"/>
</dbReference>
<dbReference type="RefSeq" id="WP_035013130.1">
    <property type="nucleotide sequence ID" value="NZ_ARZY01000003.1"/>
</dbReference>
<keyword evidence="2 4" id="KW-0479">Metal-binding</keyword>
<gene>
    <name evidence="6" type="ORF">DS2_02920</name>
</gene>
<dbReference type="InterPro" id="IPR036909">
    <property type="entry name" value="Cyt_c-like_dom_sf"/>
</dbReference>
<keyword evidence="3 4" id="KW-0408">Iron</keyword>
<dbReference type="Proteomes" id="UP000019276">
    <property type="component" value="Unassembled WGS sequence"/>
</dbReference>
<dbReference type="SUPFAM" id="SSF46626">
    <property type="entry name" value="Cytochrome c"/>
    <property type="match status" value="1"/>
</dbReference>
<evidence type="ECO:0000256" key="4">
    <source>
        <dbReference type="PROSITE-ProRule" id="PRU00433"/>
    </source>
</evidence>
<evidence type="ECO:0000313" key="6">
    <source>
        <dbReference type="EMBL" id="EWH11741.1"/>
    </source>
</evidence>
<dbReference type="EMBL" id="ARZY01000003">
    <property type="protein sequence ID" value="EWH11741.1"/>
    <property type="molecule type" value="Genomic_DNA"/>
</dbReference>
<evidence type="ECO:0000313" key="7">
    <source>
        <dbReference type="Proteomes" id="UP000019276"/>
    </source>
</evidence>
<evidence type="ECO:0000256" key="3">
    <source>
        <dbReference type="ARBA" id="ARBA00023004"/>
    </source>
</evidence>
<dbReference type="eggNOG" id="COG2010">
    <property type="taxonomic scope" value="Bacteria"/>
</dbReference>
<dbReference type="InterPro" id="IPR013428">
    <property type="entry name" value="Membrane-bound_put_N"/>
</dbReference>
<dbReference type="PANTHER" id="PTHR33546">
    <property type="entry name" value="LARGE, MULTIFUNCTIONAL SECRETED PROTEIN-RELATED"/>
    <property type="match status" value="1"/>
</dbReference>
<evidence type="ECO:0000259" key="5">
    <source>
        <dbReference type="PROSITE" id="PS51007"/>
    </source>
</evidence>
<reference evidence="6 7" key="1">
    <citation type="journal article" date="2014" name="Genome Announc.">
        <title>Draft Genome Sequence of the Agar-Degrading Bacterium Catenovulum sp. Strain DS-2, Isolated from Intestines of Haliotis diversicolor.</title>
        <authorList>
            <person name="Shan D."/>
            <person name="Li X."/>
            <person name="Gu Z."/>
            <person name="Wei G."/>
            <person name="Gao Z."/>
            <person name="Shao Z."/>
        </authorList>
    </citation>
    <scope>NUCLEOTIDE SEQUENCE [LARGE SCALE GENOMIC DNA]</scope>
    <source>
        <strain evidence="6 7">DS-2</strain>
    </source>
</reference>
<dbReference type="Pfam" id="PF00034">
    <property type="entry name" value="Cytochrom_C"/>
    <property type="match status" value="1"/>
</dbReference>
<dbReference type="STRING" id="1328313.DS2_02920"/>
<feature type="domain" description="Cytochrome c" evidence="5">
    <location>
        <begin position="673"/>
        <end position="769"/>
    </location>
</feature>
<dbReference type="InterPro" id="IPR011042">
    <property type="entry name" value="6-blade_b-propeller_TolB-like"/>
</dbReference>
<evidence type="ECO:0000256" key="2">
    <source>
        <dbReference type="ARBA" id="ARBA00022723"/>
    </source>
</evidence>
<dbReference type="GO" id="GO:0020037">
    <property type="term" value="F:heme binding"/>
    <property type="evidence" value="ECO:0007669"/>
    <property type="project" value="InterPro"/>
</dbReference>
<evidence type="ECO:0000256" key="1">
    <source>
        <dbReference type="ARBA" id="ARBA00022617"/>
    </source>
</evidence>
<organism evidence="6 7">
    <name type="scientific">Catenovulum agarivorans DS-2</name>
    <dbReference type="NCBI Taxonomy" id="1328313"/>
    <lineage>
        <taxon>Bacteria</taxon>
        <taxon>Pseudomonadati</taxon>
        <taxon>Pseudomonadota</taxon>
        <taxon>Gammaproteobacteria</taxon>
        <taxon>Alteromonadales</taxon>
        <taxon>Alteromonadaceae</taxon>
        <taxon>Catenovulum</taxon>
    </lineage>
</organism>
<dbReference type="AlphaFoldDB" id="W7QIR5"/>
<dbReference type="GO" id="GO:0009055">
    <property type="term" value="F:electron transfer activity"/>
    <property type="evidence" value="ECO:0007669"/>
    <property type="project" value="InterPro"/>
</dbReference>
<name>W7QIR5_9ALTE</name>
<dbReference type="PROSITE" id="PS51007">
    <property type="entry name" value="CYTC"/>
    <property type="match status" value="1"/>
</dbReference>
<keyword evidence="7" id="KW-1185">Reference proteome</keyword>
<protein>
    <submittedName>
        <fullName evidence="6">Membrane-bound dehydrogenase domain-containing protein</fullName>
    </submittedName>
</protein>